<dbReference type="PANTHER" id="PTHR10337">
    <property type="entry name" value="SHC TRANSFORMING PROTEIN"/>
    <property type="match status" value="1"/>
</dbReference>
<dbReference type="GO" id="GO:0030971">
    <property type="term" value="F:receptor tyrosine kinase binding"/>
    <property type="evidence" value="ECO:0007669"/>
    <property type="project" value="TreeGrafter"/>
</dbReference>
<dbReference type="GO" id="GO:0005886">
    <property type="term" value="C:plasma membrane"/>
    <property type="evidence" value="ECO:0007669"/>
    <property type="project" value="TreeGrafter"/>
</dbReference>
<dbReference type="OrthoDB" id="9938362at2759"/>
<dbReference type="InterPro" id="IPR051235">
    <property type="entry name" value="CEP152/SHC-Transforming"/>
</dbReference>
<name>R7T948_CAPTE</name>
<dbReference type="OMA" id="RSTXDEW"/>
<evidence type="ECO:0000313" key="3">
    <source>
        <dbReference type="EnsemblMetazoa" id="CapteP201178"/>
    </source>
</evidence>
<dbReference type="Pfam" id="PF00640">
    <property type="entry name" value="PID"/>
    <property type="match status" value="1"/>
</dbReference>
<dbReference type="AlphaFoldDB" id="R7T948"/>
<evidence type="ECO:0000313" key="2">
    <source>
        <dbReference type="EMBL" id="ELT87925.1"/>
    </source>
</evidence>
<dbReference type="PANTHER" id="PTHR10337:SF11">
    <property type="entry name" value="DSHC PROTEIN"/>
    <property type="match status" value="1"/>
</dbReference>
<dbReference type="GO" id="GO:0007169">
    <property type="term" value="P:cell surface receptor protein tyrosine kinase signaling pathway"/>
    <property type="evidence" value="ECO:0007669"/>
    <property type="project" value="TreeGrafter"/>
</dbReference>
<reference evidence="2 4" key="2">
    <citation type="journal article" date="2013" name="Nature">
        <title>Insights into bilaterian evolution from three spiralian genomes.</title>
        <authorList>
            <person name="Simakov O."/>
            <person name="Marletaz F."/>
            <person name="Cho S.J."/>
            <person name="Edsinger-Gonzales E."/>
            <person name="Havlak P."/>
            <person name="Hellsten U."/>
            <person name="Kuo D.H."/>
            <person name="Larsson T."/>
            <person name="Lv J."/>
            <person name="Arendt D."/>
            <person name="Savage R."/>
            <person name="Osoegawa K."/>
            <person name="de Jong P."/>
            <person name="Grimwood J."/>
            <person name="Chapman J.A."/>
            <person name="Shapiro H."/>
            <person name="Aerts A."/>
            <person name="Otillar R.P."/>
            <person name="Terry A.Y."/>
            <person name="Boore J.L."/>
            <person name="Grigoriev I.V."/>
            <person name="Lindberg D.R."/>
            <person name="Seaver E.C."/>
            <person name="Weisblat D.A."/>
            <person name="Putnam N.H."/>
            <person name="Rokhsar D.S."/>
        </authorList>
    </citation>
    <scope>NUCLEOTIDE SEQUENCE</scope>
    <source>
        <strain evidence="2 4">I ESC-2004</strain>
    </source>
</reference>
<dbReference type="HOGENOM" id="CLU_120666_0_0_1"/>
<gene>
    <name evidence="2" type="ORF">CAPTEDRAFT_201178</name>
</gene>
<dbReference type="Proteomes" id="UP000014760">
    <property type="component" value="Unassembled WGS sequence"/>
</dbReference>
<dbReference type="EnsemblMetazoa" id="CapteT201178">
    <property type="protein sequence ID" value="CapteP201178"/>
    <property type="gene ID" value="CapteG201178"/>
</dbReference>
<dbReference type="InterPro" id="IPR011993">
    <property type="entry name" value="PH-like_dom_sf"/>
</dbReference>
<reference evidence="4" key="1">
    <citation type="submission" date="2012-12" db="EMBL/GenBank/DDBJ databases">
        <authorList>
            <person name="Hellsten U."/>
            <person name="Grimwood J."/>
            <person name="Chapman J.A."/>
            <person name="Shapiro H."/>
            <person name="Aerts A."/>
            <person name="Otillar R.P."/>
            <person name="Terry A.Y."/>
            <person name="Boore J.L."/>
            <person name="Simakov O."/>
            <person name="Marletaz F."/>
            <person name="Cho S.-J."/>
            <person name="Edsinger-Gonzales E."/>
            <person name="Havlak P."/>
            <person name="Kuo D.-H."/>
            <person name="Larsson T."/>
            <person name="Lv J."/>
            <person name="Arendt D."/>
            <person name="Savage R."/>
            <person name="Osoegawa K."/>
            <person name="de Jong P."/>
            <person name="Lindberg D.R."/>
            <person name="Seaver E.C."/>
            <person name="Weisblat D.A."/>
            <person name="Putnam N.H."/>
            <person name="Grigoriev I.V."/>
            <person name="Rokhsar D.S."/>
        </authorList>
    </citation>
    <scope>NUCLEOTIDE SEQUENCE</scope>
    <source>
        <strain evidence="4">I ESC-2004</strain>
    </source>
</reference>
<dbReference type="InterPro" id="IPR006019">
    <property type="entry name" value="PID_Shc-like"/>
</dbReference>
<sequence>MAGVVERLRKRNKQTREWTNTGSFISKPNLGWLHPDDQLLPDAGVCYGVRYIGCMEVKESMKSLDFETRTAIAKESISRVCDVAGLKTATKKSKRGTRISSLLGSEPQMVYAGSNVNLTITTENLTIMNIENGDIIGIHQMPCISFASGGDP</sequence>
<dbReference type="EMBL" id="AMQN01033828">
    <property type="status" value="NOT_ANNOTATED_CDS"/>
    <property type="molecule type" value="Genomic_DNA"/>
</dbReference>
<reference evidence="3" key="3">
    <citation type="submission" date="2015-06" db="UniProtKB">
        <authorList>
            <consortium name="EnsemblMetazoa"/>
        </authorList>
    </citation>
    <scope>IDENTIFICATION</scope>
</reference>
<dbReference type="PRINTS" id="PR00629">
    <property type="entry name" value="SHCPIDOMAIN"/>
</dbReference>
<dbReference type="SUPFAM" id="SSF50729">
    <property type="entry name" value="PH domain-like"/>
    <property type="match status" value="1"/>
</dbReference>
<dbReference type="InterPro" id="IPR006020">
    <property type="entry name" value="PTB/PI_dom"/>
</dbReference>
<protein>
    <recommendedName>
        <fullName evidence="1">PID domain-containing protein</fullName>
    </recommendedName>
</protein>
<dbReference type="STRING" id="283909.R7T948"/>
<feature type="domain" description="PID" evidence="1">
    <location>
        <begin position="44"/>
        <end position="150"/>
    </location>
</feature>
<accession>R7T948</accession>
<proteinExistence type="predicted"/>
<dbReference type="GO" id="GO:0035556">
    <property type="term" value="P:intracellular signal transduction"/>
    <property type="evidence" value="ECO:0007669"/>
    <property type="project" value="InterPro"/>
</dbReference>
<organism evidence="2">
    <name type="scientific">Capitella teleta</name>
    <name type="common">Polychaete worm</name>
    <dbReference type="NCBI Taxonomy" id="283909"/>
    <lineage>
        <taxon>Eukaryota</taxon>
        <taxon>Metazoa</taxon>
        <taxon>Spiralia</taxon>
        <taxon>Lophotrochozoa</taxon>
        <taxon>Annelida</taxon>
        <taxon>Polychaeta</taxon>
        <taxon>Sedentaria</taxon>
        <taxon>Scolecida</taxon>
        <taxon>Capitellidae</taxon>
        <taxon>Capitella</taxon>
    </lineage>
</organism>
<evidence type="ECO:0000313" key="4">
    <source>
        <dbReference type="Proteomes" id="UP000014760"/>
    </source>
</evidence>
<dbReference type="EMBL" id="KB312070">
    <property type="protein sequence ID" value="ELT87925.1"/>
    <property type="molecule type" value="Genomic_DNA"/>
</dbReference>
<dbReference type="Gene3D" id="2.30.29.30">
    <property type="entry name" value="Pleckstrin-homology domain (PH domain)/Phosphotyrosine-binding domain (PTB)"/>
    <property type="match status" value="1"/>
</dbReference>
<dbReference type="PROSITE" id="PS01179">
    <property type="entry name" value="PID"/>
    <property type="match status" value="1"/>
</dbReference>
<feature type="non-terminal residue" evidence="2">
    <location>
        <position position="152"/>
    </location>
</feature>
<evidence type="ECO:0000259" key="1">
    <source>
        <dbReference type="PROSITE" id="PS01179"/>
    </source>
</evidence>
<keyword evidence="4" id="KW-1185">Reference proteome</keyword>